<dbReference type="PROSITE" id="PS50977">
    <property type="entry name" value="HTH_TETR_2"/>
    <property type="match status" value="1"/>
</dbReference>
<evidence type="ECO:0000256" key="2">
    <source>
        <dbReference type="PROSITE-ProRule" id="PRU00335"/>
    </source>
</evidence>
<gene>
    <name evidence="4" type="ORF">G5B17_07145</name>
</gene>
<sequence>MPANFTEEQRKVIRNSLLTIGYDLIREVGLKKMKVSLIAERAEIATGTFYHFFESKETYVSALIEEQEKVWKEQMISGVKSYGKLTLEQAVRIFRESFRKENNILMEFTLDDWVWLKSHRTKDGLFSKEHDELEVQQYLACIDGIRPDLDIRIIINFFKTIYSMAQNRDTFIDEVFETNVDMIFECIYNYMVIQDEK</sequence>
<dbReference type="Pfam" id="PF00440">
    <property type="entry name" value="TetR_N"/>
    <property type="match status" value="1"/>
</dbReference>
<keyword evidence="5" id="KW-1185">Reference proteome</keyword>
<evidence type="ECO:0000313" key="5">
    <source>
        <dbReference type="Proteomes" id="UP001644719"/>
    </source>
</evidence>
<evidence type="ECO:0000256" key="1">
    <source>
        <dbReference type="ARBA" id="ARBA00023125"/>
    </source>
</evidence>
<dbReference type="InterPro" id="IPR009057">
    <property type="entry name" value="Homeodomain-like_sf"/>
</dbReference>
<accession>A0ABX2H749</accession>
<comment type="caution">
    <text evidence="4">The sequence shown here is derived from an EMBL/GenBank/DDBJ whole genome shotgun (WGS) entry which is preliminary data.</text>
</comment>
<dbReference type="Gene3D" id="1.10.357.10">
    <property type="entry name" value="Tetracycline Repressor, domain 2"/>
    <property type="match status" value="1"/>
</dbReference>
<name>A0ABX2H749_9FIRM</name>
<evidence type="ECO:0000259" key="3">
    <source>
        <dbReference type="PROSITE" id="PS50977"/>
    </source>
</evidence>
<dbReference type="GeneID" id="69514552"/>
<proteinExistence type="predicted"/>
<dbReference type="SUPFAM" id="SSF46689">
    <property type="entry name" value="Homeodomain-like"/>
    <property type="match status" value="1"/>
</dbReference>
<dbReference type="Proteomes" id="UP001644719">
    <property type="component" value="Unassembled WGS sequence"/>
</dbReference>
<dbReference type="EMBL" id="JAAITS010000015">
    <property type="protein sequence ID" value="NSG85209.1"/>
    <property type="molecule type" value="Genomic_DNA"/>
</dbReference>
<dbReference type="RefSeq" id="WP_148462656.1">
    <property type="nucleotide sequence ID" value="NZ_JAAITS010000015.1"/>
</dbReference>
<organism evidence="4 5">
    <name type="scientific">Blautia faecis</name>
    <dbReference type="NCBI Taxonomy" id="871665"/>
    <lineage>
        <taxon>Bacteria</taxon>
        <taxon>Bacillati</taxon>
        <taxon>Bacillota</taxon>
        <taxon>Clostridia</taxon>
        <taxon>Lachnospirales</taxon>
        <taxon>Lachnospiraceae</taxon>
        <taxon>Blautia</taxon>
    </lineage>
</organism>
<evidence type="ECO:0000313" key="4">
    <source>
        <dbReference type="EMBL" id="NSG85209.1"/>
    </source>
</evidence>
<protein>
    <submittedName>
        <fullName evidence="4">TetR/AcrR family transcriptional regulator</fullName>
    </submittedName>
</protein>
<keyword evidence="1 2" id="KW-0238">DNA-binding</keyword>
<feature type="DNA-binding region" description="H-T-H motif" evidence="2">
    <location>
        <begin position="34"/>
        <end position="53"/>
    </location>
</feature>
<reference evidence="4 5" key="1">
    <citation type="journal article" date="2020" name="Cell Host Microbe">
        <title>Functional and Genomic Variation between Human-Derived Isolates of Lachnospiraceae Reveals Inter- and Intra-Species Diversity.</title>
        <authorList>
            <person name="Sorbara M.T."/>
            <person name="Littmann E.R."/>
            <person name="Fontana E."/>
            <person name="Moody T.U."/>
            <person name="Kohout C.E."/>
            <person name="Gjonbalaj M."/>
            <person name="Eaton V."/>
            <person name="Seok R."/>
            <person name="Leiner I.M."/>
            <person name="Pamer E.G."/>
        </authorList>
    </citation>
    <scope>NUCLEOTIDE SEQUENCE [LARGE SCALE GENOMIC DNA]</scope>
    <source>
        <strain evidence="4 5">MSK.17.74</strain>
    </source>
</reference>
<dbReference type="InterPro" id="IPR001647">
    <property type="entry name" value="HTH_TetR"/>
</dbReference>
<feature type="domain" description="HTH tetR-type" evidence="3">
    <location>
        <begin position="11"/>
        <end position="71"/>
    </location>
</feature>